<name>A0AAD4D8E6_9FUNG</name>
<evidence type="ECO:0000313" key="2">
    <source>
        <dbReference type="EMBL" id="KAG0271782.1"/>
    </source>
</evidence>
<proteinExistence type="predicted"/>
<reference evidence="2" key="1">
    <citation type="journal article" date="2020" name="Fungal Divers.">
        <title>Resolving the Mortierellaceae phylogeny through synthesis of multi-gene phylogenetics and phylogenomics.</title>
        <authorList>
            <person name="Vandepol N."/>
            <person name="Liber J."/>
            <person name="Desiro A."/>
            <person name="Na H."/>
            <person name="Kennedy M."/>
            <person name="Barry K."/>
            <person name="Grigoriev I.V."/>
            <person name="Miller A.N."/>
            <person name="O'Donnell K."/>
            <person name="Stajich J.E."/>
            <person name="Bonito G."/>
        </authorList>
    </citation>
    <scope>NUCLEOTIDE SEQUENCE</scope>
    <source>
        <strain evidence="2">NRRL 28262</strain>
    </source>
</reference>
<evidence type="ECO:0000313" key="3">
    <source>
        <dbReference type="Proteomes" id="UP001194580"/>
    </source>
</evidence>
<protein>
    <submittedName>
        <fullName evidence="2">Uncharacterized protein</fullName>
    </submittedName>
</protein>
<dbReference type="AlphaFoldDB" id="A0AAD4D8E6"/>
<evidence type="ECO:0000256" key="1">
    <source>
        <dbReference type="SAM" id="Phobius"/>
    </source>
</evidence>
<sequence>MGGEHNSAASHQAQLDQKYTGVQLQAGQGHGQALRDSNLSSMAVSLCVVWYVAVILLGVATALLASSSTVLDSMMEQQLQEALASEEVKEQEKHGLDFSNSVTITVNTHNDKSSSAAKKRIQYPLVQKLTLALMILVLFYSQMWFFEWIHSALSSLTSSTSGLAVSTQLGLFGLFSSTTMVTLG</sequence>
<comment type="caution">
    <text evidence="2">The sequence shown here is derived from an EMBL/GenBank/DDBJ whole genome shotgun (WGS) entry which is preliminary data.</text>
</comment>
<keyword evidence="1" id="KW-1133">Transmembrane helix</keyword>
<organism evidence="2 3">
    <name type="scientific">Linnemannia exigua</name>
    <dbReference type="NCBI Taxonomy" id="604196"/>
    <lineage>
        <taxon>Eukaryota</taxon>
        <taxon>Fungi</taxon>
        <taxon>Fungi incertae sedis</taxon>
        <taxon>Mucoromycota</taxon>
        <taxon>Mortierellomycotina</taxon>
        <taxon>Mortierellomycetes</taxon>
        <taxon>Mortierellales</taxon>
        <taxon>Mortierellaceae</taxon>
        <taxon>Linnemannia</taxon>
    </lineage>
</organism>
<keyword evidence="1" id="KW-0812">Transmembrane</keyword>
<dbReference type="Proteomes" id="UP001194580">
    <property type="component" value="Unassembled WGS sequence"/>
</dbReference>
<dbReference type="EMBL" id="JAAAIL010001063">
    <property type="protein sequence ID" value="KAG0271782.1"/>
    <property type="molecule type" value="Genomic_DNA"/>
</dbReference>
<keyword evidence="3" id="KW-1185">Reference proteome</keyword>
<gene>
    <name evidence="2" type="ORF">BGZ95_000358</name>
</gene>
<feature type="transmembrane region" description="Helical" evidence="1">
    <location>
        <begin position="42"/>
        <end position="65"/>
    </location>
</feature>
<keyword evidence="1" id="KW-0472">Membrane</keyword>
<feature type="non-terminal residue" evidence="2">
    <location>
        <position position="184"/>
    </location>
</feature>
<accession>A0AAD4D8E6</accession>
<feature type="transmembrane region" description="Helical" evidence="1">
    <location>
        <begin position="129"/>
        <end position="149"/>
    </location>
</feature>
<feature type="transmembrane region" description="Helical" evidence="1">
    <location>
        <begin position="161"/>
        <end position="183"/>
    </location>
</feature>